<dbReference type="InterPro" id="IPR010487">
    <property type="entry name" value="NGRN/Rrg9"/>
</dbReference>
<protein>
    <recommendedName>
        <fullName evidence="3">Required for respiratory growth protein 9, mitochondrial</fullName>
    </recommendedName>
</protein>
<accession>A0A316VH79</accession>
<dbReference type="InterPro" id="IPR043519">
    <property type="entry name" value="NT_sf"/>
</dbReference>
<dbReference type="Pfam" id="PF06413">
    <property type="entry name" value="Neugrin"/>
    <property type="match status" value="1"/>
</dbReference>
<gene>
    <name evidence="5" type="ORF">FA14DRAFT_4586</name>
</gene>
<dbReference type="GeneID" id="37024157"/>
<proteinExistence type="inferred from homology"/>
<evidence type="ECO:0000256" key="3">
    <source>
        <dbReference type="ARBA" id="ARBA00013566"/>
    </source>
</evidence>
<organism evidence="5 6">
    <name type="scientific">Meira miltonrushii</name>
    <dbReference type="NCBI Taxonomy" id="1280837"/>
    <lineage>
        <taxon>Eukaryota</taxon>
        <taxon>Fungi</taxon>
        <taxon>Dikarya</taxon>
        <taxon>Basidiomycota</taxon>
        <taxon>Ustilaginomycotina</taxon>
        <taxon>Exobasidiomycetes</taxon>
        <taxon>Exobasidiales</taxon>
        <taxon>Brachybasidiaceae</taxon>
        <taxon>Meira</taxon>
    </lineage>
</organism>
<reference evidence="5 6" key="1">
    <citation type="journal article" date="2018" name="Mol. Biol. Evol.">
        <title>Broad Genomic Sampling Reveals a Smut Pathogenic Ancestry of the Fungal Clade Ustilaginomycotina.</title>
        <authorList>
            <person name="Kijpornyongpan T."/>
            <person name="Mondo S.J."/>
            <person name="Barry K."/>
            <person name="Sandor L."/>
            <person name="Lee J."/>
            <person name="Lipzen A."/>
            <person name="Pangilinan J."/>
            <person name="LaButti K."/>
            <person name="Hainaut M."/>
            <person name="Henrissat B."/>
            <person name="Grigoriev I.V."/>
            <person name="Spatafora J.W."/>
            <person name="Aime M.C."/>
        </authorList>
    </citation>
    <scope>NUCLEOTIDE SEQUENCE [LARGE SCALE GENOMIC DNA]</scope>
    <source>
        <strain evidence="5 6">MCA 3882</strain>
    </source>
</reference>
<dbReference type="Proteomes" id="UP000245771">
    <property type="component" value="Unassembled WGS sequence"/>
</dbReference>
<keyword evidence="6" id="KW-1185">Reference proteome</keyword>
<dbReference type="SUPFAM" id="SSF81301">
    <property type="entry name" value="Nucleotidyltransferase"/>
    <property type="match status" value="1"/>
</dbReference>
<feature type="region of interest" description="Disordered" evidence="4">
    <location>
        <begin position="123"/>
        <end position="142"/>
    </location>
</feature>
<dbReference type="EMBL" id="KZ819602">
    <property type="protein sequence ID" value="PWN36604.1"/>
    <property type="molecule type" value="Genomic_DNA"/>
</dbReference>
<dbReference type="PANTHER" id="PTHR13475:SF3">
    <property type="entry name" value="NEUGRIN"/>
    <property type="match status" value="1"/>
</dbReference>
<feature type="compositionally biased region" description="Basic and acidic residues" evidence="4">
    <location>
        <begin position="276"/>
        <end position="285"/>
    </location>
</feature>
<dbReference type="PANTHER" id="PTHR13475">
    <property type="entry name" value="NEUGRIN"/>
    <property type="match status" value="1"/>
</dbReference>
<evidence type="ECO:0000256" key="1">
    <source>
        <dbReference type="ARBA" id="ARBA00003548"/>
    </source>
</evidence>
<dbReference type="GO" id="GO:0005634">
    <property type="term" value="C:nucleus"/>
    <property type="evidence" value="ECO:0007669"/>
    <property type="project" value="TreeGrafter"/>
</dbReference>
<evidence type="ECO:0000256" key="2">
    <source>
        <dbReference type="ARBA" id="ARBA00010895"/>
    </source>
</evidence>
<dbReference type="Gene3D" id="3.30.460.10">
    <property type="entry name" value="Beta Polymerase, domain 2"/>
    <property type="match status" value="1"/>
</dbReference>
<dbReference type="STRING" id="1280837.A0A316VH79"/>
<sequence length="411" mass="46520">MASSSKQVLRGLRTINAQQCISTRGFATTSTRALPRAIPRRTTTSSNDAIVERLNDPINPTRSAKGNEAGVSDTPWYIREQESFDNDVEPEEFASTQPVNPADLEPEVELPTALQGLHELLQEGPPSPLIARPDDGPYESETGRRPIKYIHAKQDDVQAWCDWIVVVQVRTSAGSTVSRVAKEIGEYLADQRPPTDESTKAAAEIKKKNAKANWQPFKILSREAQDGLRLLHASDPERWSRKELAETFKMSVESVRRVLRSKWQPSPAVVSRQNRRANERYEEKQQQQGWQGREVEEVERIKQSMLDSNRQSNIPQDDFNYDNYRVVDEEGRPVDEQKPFKQQITYEGLVPSANDAQSTRSSSRARNGLLRGDGEWCLVDAGWCVVHVMTPKARITYDVESQYNSNSLQIS</sequence>
<dbReference type="AlphaFoldDB" id="A0A316VH79"/>
<evidence type="ECO:0000313" key="5">
    <source>
        <dbReference type="EMBL" id="PWN36604.1"/>
    </source>
</evidence>
<feature type="region of interest" description="Disordered" evidence="4">
    <location>
        <begin position="269"/>
        <end position="294"/>
    </location>
</feature>
<comment type="similarity">
    <text evidence="2">Belongs to the RRG9 family.</text>
</comment>
<dbReference type="InParanoid" id="A0A316VH79"/>
<dbReference type="RefSeq" id="XP_025356906.1">
    <property type="nucleotide sequence ID" value="XM_025502376.1"/>
</dbReference>
<evidence type="ECO:0000313" key="6">
    <source>
        <dbReference type="Proteomes" id="UP000245771"/>
    </source>
</evidence>
<dbReference type="OrthoDB" id="5578174at2759"/>
<name>A0A316VH79_9BASI</name>
<comment type="function">
    <text evidence="1">Required for respiratory activity and maintenance and expression of the mitochondrial genome.</text>
</comment>
<evidence type="ECO:0000256" key="4">
    <source>
        <dbReference type="SAM" id="MobiDB-lite"/>
    </source>
</evidence>
<dbReference type="Pfam" id="PF02410">
    <property type="entry name" value="RsfS"/>
    <property type="match status" value="1"/>
</dbReference>